<feature type="region of interest" description="Disordered" evidence="1">
    <location>
        <begin position="1"/>
        <end position="84"/>
    </location>
</feature>
<dbReference type="EMBL" id="LZYO01000107">
    <property type="protein sequence ID" value="ODH33976.1"/>
    <property type="molecule type" value="Genomic_DNA"/>
</dbReference>
<reference evidence="2 3" key="1">
    <citation type="submission" date="2016-06" db="EMBL/GenBank/DDBJ databases">
        <authorList>
            <person name="Kjaerup R.B."/>
            <person name="Dalgaard T.S."/>
            <person name="Juul-Madsen H.R."/>
        </authorList>
    </citation>
    <scope>NUCLEOTIDE SEQUENCE [LARGE SCALE GENOMIC DNA]</scope>
    <source>
        <strain evidence="2 3">Pb300</strain>
    </source>
</reference>
<evidence type="ECO:0000313" key="2">
    <source>
        <dbReference type="EMBL" id="ODH33976.1"/>
    </source>
</evidence>
<dbReference type="Proteomes" id="UP000242814">
    <property type="component" value="Unassembled WGS sequence"/>
</dbReference>
<protein>
    <submittedName>
        <fullName evidence="2">Uncharacterized protein</fullName>
    </submittedName>
</protein>
<gene>
    <name evidence="2" type="ORF">ACO22_03199</name>
</gene>
<sequence length="103" mass="11041">MVKTSLPHRVADRTMGQSPSRAEKPLEQHSNLRLSRLGPGPSGRGVMRLRGCKGENGGGGGPANATSSPRGRGRWDDGERGTTKKSVVVEERARSGFYIDRAV</sequence>
<comment type="caution">
    <text evidence="2">The sequence shown here is derived from an EMBL/GenBank/DDBJ whole genome shotgun (WGS) entry which is preliminary data.</text>
</comment>
<feature type="compositionally biased region" description="Basic and acidic residues" evidence="1">
    <location>
        <begin position="73"/>
        <end position="84"/>
    </location>
</feature>
<accession>A0A1D2JGH1</accession>
<proteinExistence type="predicted"/>
<dbReference type="VEuPathDB" id="FungiDB:PABG_01447"/>
<dbReference type="VEuPathDB" id="FungiDB:PADG_04051"/>
<name>A0A1D2JGH1_PARBR</name>
<evidence type="ECO:0000256" key="1">
    <source>
        <dbReference type="SAM" id="MobiDB-lite"/>
    </source>
</evidence>
<dbReference type="AlphaFoldDB" id="A0A1D2JGH1"/>
<evidence type="ECO:0000313" key="3">
    <source>
        <dbReference type="Proteomes" id="UP000242814"/>
    </source>
</evidence>
<organism evidence="2 3">
    <name type="scientific">Paracoccidioides brasiliensis</name>
    <dbReference type="NCBI Taxonomy" id="121759"/>
    <lineage>
        <taxon>Eukaryota</taxon>
        <taxon>Fungi</taxon>
        <taxon>Dikarya</taxon>
        <taxon>Ascomycota</taxon>
        <taxon>Pezizomycotina</taxon>
        <taxon>Eurotiomycetes</taxon>
        <taxon>Eurotiomycetidae</taxon>
        <taxon>Onygenales</taxon>
        <taxon>Ajellomycetaceae</taxon>
        <taxon>Paracoccidioides</taxon>
    </lineage>
</organism>